<keyword evidence="1" id="KW-0732">Signal</keyword>
<dbReference type="RefSeq" id="WP_248936621.1">
    <property type="nucleotide sequence ID" value="NZ_JAKILF010000005.1"/>
</dbReference>
<dbReference type="Proteomes" id="UP001595621">
    <property type="component" value="Unassembled WGS sequence"/>
</dbReference>
<feature type="chain" id="PRO_5046241046" evidence="1">
    <location>
        <begin position="21"/>
        <end position="153"/>
    </location>
</feature>
<gene>
    <name evidence="2" type="ORF">ACFOE0_01355</name>
</gene>
<comment type="caution">
    <text evidence="2">The sequence shown here is derived from an EMBL/GenBank/DDBJ whole genome shotgun (WGS) entry which is preliminary data.</text>
</comment>
<evidence type="ECO:0000256" key="1">
    <source>
        <dbReference type="SAM" id="SignalP"/>
    </source>
</evidence>
<proteinExistence type="predicted"/>
<protein>
    <submittedName>
        <fullName evidence="2">Uncharacterized protein</fullName>
    </submittedName>
</protein>
<reference evidence="3" key="1">
    <citation type="journal article" date="2019" name="Int. J. Syst. Evol. Microbiol.">
        <title>The Global Catalogue of Microorganisms (GCM) 10K type strain sequencing project: providing services to taxonomists for standard genome sequencing and annotation.</title>
        <authorList>
            <consortium name="The Broad Institute Genomics Platform"/>
            <consortium name="The Broad Institute Genome Sequencing Center for Infectious Disease"/>
            <person name="Wu L."/>
            <person name="Ma J."/>
        </authorList>
    </citation>
    <scope>NUCLEOTIDE SEQUENCE [LARGE SCALE GENOMIC DNA]</scope>
    <source>
        <strain evidence="3">KCTC 52277</strain>
    </source>
</reference>
<sequence length="153" mass="16680">MKSYLAIVPLLAVLAAPTSAQTMSRAQTISPAQEFGACMTDSLSGKERKELAKWIYFGMSHHSTIKQYSNATAKDTDNSDRYVGQLITRLLTKDCPEAAKLAFETGGAQAFEMAFGFVGEVAMQELMTEASVAEALGAFEKYLDQAEFGRVFN</sequence>
<name>A0ABV7GBM8_9GAMM</name>
<dbReference type="EMBL" id="JBHRTD010000001">
    <property type="protein sequence ID" value="MFC3136841.1"/>
    <property type="molecule type" value="Genomic_DNA"/>
</dbReference>
<evidence type="ECO:0000313" key="3">
    <source>
        <dbReference type="Proteomes" id="UP001595621"/>
    </source>
</evidence>
<feature type="signal peptide" evidence="1">
    <location>
        <begin position="1"/>
        <end position="20"/>
    </location>
</feature>
<organism evidence="2 3">
    <name type="scientific">Shewanella submarina</name>
    <dbReference type="NCBI Taxonomy" id="2016376"/>
    <lineage>
        <taxon>Bacteria</taxon>
        <taxon>Pseudomonadati</taxon>
        <taxon>Pseudomonadota</taxon>
        <taxon>Gammaproteobacteria</taxon>
        <taxon>Alteromonadales</taxon>
        <taxon>Shewanellaceae</taxon>
        <taxon>Shewanella</taxon>
    </lineage>
</organism>
<accession>A0ABV7GBM8</accession>
<keyword evidence="3" id="KW-1185">Reference proteome</keyword>
<evidence type="ECO:0000313" key="2">
    <source>
        <dbReference type="EMBL" id="MFC3136841.1"/>
    </source>
</evidence>